<keyword evidence="2" id="KW-1133">Transmembrane helix</keyword>
<comment type="caution">
    <text evidence="3">The sequence shown here is derived from an EMBL/GenBank/DDBJ whole genome shotgun (WGS) entry which is preliminary data.</text>
</comment>
<dbReference type="EMBL" id="JBHLVX010000022">
    <property type="protein sequence ID" value="MFC0267675.1"/>
    <property type="molecule type" value="Genomic_DNA"/>
</dbReference>
<accession>A0ABV6G1Z2</accession>
<gene>
    <name evidence="3" type="ORF">ACFFHW_06645</name>
</gene>
<evidence type="ECO:0000256" key="2">
    <source>
        <dbReference type="SAM" id="Phobius"/>
    </source>
</evidence>
<dbReference type="Proteomes" id="UP001589814">
    <property type="component" value="Unassembled WGS sequence"/>
</dbReference>
<feature type="region of interest" description="Disordered" evidence="1">
    <location>
        <begin position="45"/>
        <end position="77"/>
    </location>
</feature>
<protein>
    <submittedName>
        <fullName evidence="3">Uncharacterized protein</fullName>
    </submittedName>
</protein>
<organism evidence="3 4">
    <name type="scientific">Kushneria aurantia</name>
    <dbReference type="NCBI Taxonomy" id="504092"/>
    <lineage>
        <taxon>Bacteria</taxon>
        <taxon>Pseudomonadati</taxon>
        <taxon>Pseudomonadota</taxon>
        <taxon>Gammaproteobacteria</taxon>
        <taxon>Oceanospirillales</taxon>
        <taxon>Halomonadaceae</taxon>
        <taxon>Kushneria</taxon>
    </lineage>
</organism>
<reference evidence="3 4" key="1">
    <citation type="submission" date="2024-09" db="EMBL/GenBank/DDBJ databases">
        <authorList>
            <person name="Sun Q."/>
            <person name="Mori K."/>
        </authorList>
    </citation>
    <scope>NUCLEOTIDE SEQUENCE [LARGE SCALE GENOMIC DNA]</scope>
    <source>
        <strain evidence="3 4">CCM 7415</strain>
    </source>
</reference>
<sequence length="119" mass="13192">MRPLDILSITLVLCATAMVLVLPLSSEGNIARGFGADGSVLHYPHDAMPDAAPPDAEIDMDHLTMGGEEKSKRGDRHLFSLDDAYQQEIGDALYSDAPDNERNRTTELRYTLSDRVYRL</sequence>
<evidence type="ECO:0000256" key="1">
    <source>
        <dbReference type="SAM" id="MobiDB-lite"/>
    </source>
</evidence>
<proteinExistence type="predicted"/>
<feature type="compositionally biased region" description="Basic and acidic residues" evidence="1">
    <location>
        <begin position="59"/>
        <end position="77"/>
    </location>
</feature>
<feature type="transmembrane region" description="Helical" evidence="2">
    <location>
        <begin position="6"/>
        <end position="24"/>
    </location>
</feature>
<keyword evidence="2" id="KW-0472">Membrane</keyword>
<evidence type="ECO:0000313" key="3">
    <source>
        <dbReference type="EMBL" id="MFC0267675.1"/>
    </source>
</evidence>
<keyword evidence="4" id="KW-1185">Reference proteome</keyword>
<dbReference type="RefSeq" id="WP_156826677.1">
    <property type="nucleotide sequence ID" value="NZ_JBHLVX010000022.1"/>
</dbReference>
<name>A0ABV6G1Z2_9GAMM</name>
<evidence type="ECO:0000313" key="4">
    <source>
        <dbReference type="Proteomes" id="UP001589814"/>
    </source>
</evidence>
<keyword evidence="2" id="KW-0812">Transmembrane</keyword>